<keyword evidence="1" id="KW-0217">Developmental protein</keyword>
<reference evidence="2 3" key="1">
    <citation type="submission" date="2013-05" db="EMBL/GenBank/DDBJ databases">
        <title>Draft genome of the parasitic nematode Anyclostoma ceylanicum.</title>
        <authorList>
            <person name="Mitreva M."/>
        </authorList>
    </citation>
    <scope>NUCLEOTIDE SEQUENCE [LARGE SCALE GENOMIC DNA]</scope>
</reference>
<dbReference type="SUPFAM" id="SSF48371">
    <property type="entry name" value="ARM repeat"/>
    <property type="match status" value="1"/>
</dbReference>
<gene>
    <name evidence="2" type="ORF">ANCCEY_03508</name>
</gene>
<dbReference type="InterPro" id="IPR013284">
    <property type="entry name" value="Beta-catenin"/>
</dbReference>
<dbReference type="GO" id="GO:0007155">
    <property type="term" value="P:cell adhesion"/>
    <property type="evidence" value="ECO:0007669"/>
    <property type="project" value="InterPro"/>
</dbReference>
<evidence type="ECO:0000313" key="2">
    <source>
        <dbReference type="EMBL" id="EPB77355.1"/>
    </source>
</evidence>
<dbReference type="Gene3D" id="1.25.10.10">
    <property type="entry name" value="Leucine-rich Repeat Variant"/>
    <property type="match status" value="1"/>
</dbReference>
<evidence type="ECO:0000256" key="1">
    <source>
        <dbReference type="ARBA" id="ARBA00022473"/>
    </source>
</evidence>
<accession>A0A0D6LZ95</accession>
<dbReference type="InterPro" id="IPR016024">
    <property type="entry name" value="ARM-type_fold"/>
</dbReference>
<evidence type="ECO:0000313" key="3">
    <source>
        <dbReference type="Proteomes" id="UP000054495"/>
    </source>
</evidence>
<protein>
    <submittedName>
        <fullName evidence="2">Armadillo/beta-catenin-like repeat protein</fullName>
    </submittedName>
</protein>
<dbReference type="AlphaFoldDB" id="A0A0D6LZ95"/>
<dbReference type="GO" id="GO:0045296">
    <property type="term" value="F:cadherin binding"/>
    <property type="evidence" value="ECO:0007669"/>
    <property type="project" value="InterPro"/>
</dbReference>
<dbReference type="SMART" id="SM00185">
    <property type="entry name" value="ARM"/>
    <property type="match status" value="5"/>
</dbReference>
<dbReference type="InterPro" id="IPR011989">
    <property type="entry name" value="ARM-like"/>
</dbReference>
<dbReference type="EMBL" id="KE124838">
    <property type="protein sequence ID" value="EPB77355.1"/>
    <property type="molecule type" value="Genomic_DNA"/>
</dbReference>
<organism evidence="2 3">
    <name type="scientific">Ancylostoma ceylanicum</name>
    <dbReference type="NCBI Taxonomy" id="53326"/>
    <lineage>
        <taxon>Eukaryota</taxon>
        <taxon>Metazoa</taxon>
        <taxon>Ecdysozoa</taxon>
        <taxon>Nematoda</taxon>
        <taxon>Chromadorea</taxon>
        <taxon>Rhabditida</taxon>
        <taxon>Rhabditina</taxon>
        <taxon>Rhabditomorpha</taxon>
        <taxon>Strongyloidea</taxon>
        <taxon>Ancylostomatidae</taxon>
        <taxon>Ancylostomatinae</taxon>
        <taxon>Ancylostoma</taxon>
    </lineage>
</organism>
<dbReference type="PANTHER" id="PTHR45976">
    <property type="entry name" value="ARMADILLO SEGMENT POLARITY PROTEIN"/>
    <property type="match status" value="1"/>
</dbReference>
<proteinExistence type="predicted"/>
<keyword evidence="3" id="KW-1185">Reference proteome</keyword>
<name>A0A0D6LZ95_9BILA</name>
<dbReference type="InterPro" id="IPR000225">
    <property type="entry name" value="Armadillo"/>
</dbReference>
<dbReference type="Proteomes" id="UP000054495">
    <property type="component" value="Unassembled WGS sequence"/>
</dbReference>
<sequence length="716" mass="81066">MQPPLESSSRASPLSVQTNPTMSANFKVQMWQNRPFDSGVHTMTHSQQQQKFENISLALCPTHPEYANAEGVIPELINLMKDNDEVVVYRALFIMQNIAKLDADISRTPSARIRGGDAVTAIINVLQVRKNTPNIIRMALGTLFQICIRADGLDDVAKVNAQCNGELIRMLIEHARTVPFSCYKYALLTLHSLVSDKVHGPQCAQQARQMDTMQVVSEWLQHEKSEKLLPVIVDLVRILCDKNHEQKAYFLGMNGIPKLLNILKKCLYENCLWRTTRLLTVFSNFNPQMLVQCNAPAVLAPQLAHDSERLVLVSLECLRNISDVPTDANRYDLLRSLLRLFGHRNQKVTRYTLDILANLCANNKVNKEFLISNGIVGYLLRVLNEERTMSKQNQTIIVEEIHLLSKAALRDENLAGFRNCSLDGVCFIQQIVYILRVACNQPPEVVYYLLYAENMKVRECDILLPVYALHDTHEEPIKKSAISLIEATVHHPKVMAAFFNQNHSLINGLQHFARCPNPVLANLAKESLKTIMLGGAMPRNPPPPYVRTKEKTNALDFAIADDPFVNVFCPTAVPQSSPPFSPTVNHSDMNDNALGTYGEDVMQINSPQGTWDSPNSLHYMEHPGYMPAQMGPHHPPPHHVGGTGMPPHMSAYPHHQPQPMPYASQPPWHPQMPHPHSDIGMYSMHNYYPPQNQPYPPNPEYPQRYDQYHHQYGRFH</sequence>